<keyword evidence="11 14" id="KW-0411">Iron-sulfur</keyword>
<dbReference type="AlphaFoldDB" id="A0A942UKC5"/>
<gene>
    <name evidence="14 16" type="primary">addB</name>
    <name evidence="16" type="ORF">KHA91_00850</name>
</gene>
<feature type="domain" description="UvrD-like helicase C-terminal" evidence="15">
    <location>
        <begin position="279"/>
        <end position="586"/>
    </location>
</feature>
<evidence type="ECO:0000256" key="3">
    <source>
        <dbReference type="ARBA" id="ARBA00022723"/>
    </source>
</evidence>
<comment type="cofactor">
    <cofactor evidence="14">
        <name>Mg(2+)</name>
        <dbReference type="ChEBI" id="CHEBI:18420"/>
    </cofactor>
</comment>
<dbReference type="Proteomes" id="UP000676456">
    <property type="component" value="Unassembled WGS sequence"/>
</dbReference>
<keyword evidence="5 14" id="KW-0227">DNA damage</keyword>
<dbReference type="InterPro" id="IPR049035">
    <property type="entry name" value="ADDB_N"/>
</dbReference>
<dbReference type="Pfam" id="PF12705">
    <property type="entry name" value="PDDEXK_1"/>
    <property type="match status" value="1"/>
</dbReference>
<dbReference type="EC" id="3.1.-.-" evidence="14"/>
<comment type="caution">
    <text evidence="16">The sequence shown here is derived from an EMBL/GenBank/DDBJ whole genome shotgun (WGS) entry which is preliminary data.</text>
</comment>
<keyword evidence="13 14" id="KW-0234">DNA repair</keyword>
<evidence type="ECO:0000256" key="13">
    <source>
        <dbReference type="ARBA" id="ARBA00023204"/>
    </source>
</evidence>
<dbReference type="HAMAP" id="MF_01452">
    <property type="entry name" value="AddB_type1"/>
    <property type="match status" value="1"/>
</dbReference>
<keyword evidence="3 14" id="KW-0479">Metal-binding</keyword>
<comment type="similarity">
    <text evidence="14">Belongs to the helicase family. AddB/RexB type 1 subfamily.</text>
</comment>
<accession>A0A942UKC5</accession>
<dbReference type="InterPro" id="IPR014140">
    <property type="entry name" value="DNA_helicase_suAddB"/>
</dbReference>
<keyword evidence="8 14" id="KW-0269">Exonuclease</keyword>
<dbReference type="PANTHER" id="PTHR30591">
    <property type="entry name" value="RECBCD ENZYME SUBUNIT RECC"/>
    <property type="match status" value="1"/>
</dbReference>
<evidence type="ECO:0000256" key="14">
    <source>
        <dbReference type="HAMAP-Rule" id="MF_01452"/>
    </source>
</evidence>
<keyword evidence="7 14" id="KW-0347">Helicase</keyword>
<dbReference type="Gene3D" id="6.10.140.1030">
    <property type="match status" value="1"/>
</dbReference>
<keyword evidence="12 14" id="KW-0238">DNA-binding</keyword>
<sequence>MSLRFVIGRSGTGKTTMFLNEIKERLIEEPDGPPVLYIVPEQMTFLSEYRLINTPGIAGMIRSQVYSFTRLAWRILQETGGANRSHISSTGLSMLIRKIIEDNKDDLKLFKQAADKMGFIQHVEAMLAEFKHYCVQPEDLILKQKELAFGASTRALADKLHDLELIYSKFEHALIGKYLNSNDYLTLLAESVETSSYLQNAEIYIDGFHSFTPQEYMVIERLMKHCNRVSISLVLDRPYKNGAIPDDLQLFRMTGESYSILYDIASKAGIEIEDDVFLAKKRRFQAESLQHLEAQFDKRPVKVLNDPAAIEIRTAANRRAEIEGVAREIRKLAMESGYRYQDIAVLIRNGSDYQETLETVFHDYDIPYFIDQKQPMLNHPLIELIRSALEIINGHWRYEPVFRAVKTDMLFPAGTNLDMLREQMDRLENYVLANGIRGDKWTDKGATWHYRRFRGLELSNSAQTDAEREMEIEINDSRNLVASPLLKLSRRLKKARNGRELCEAVYMLLEELDIPGKLRERSEKAEEQGRLVASMEHDQAWAAVVDLLDQFVEILGDENISIQKFITILDAGLEALKFSLIPPAIDQVFVANLESSRLSNIKAAFVIGLNDGVIPAKSTDEGVLSNDDRVELITSGLSIVPGSKKRLLDEDFVAYRAFTIAEHRLYLSFPLANDEGKTLLPSPYIKRIKEMFPEATEINLVNEPGELVHDEQFQYISHPATSIAYLTAQMQLKKRNYPMADFWWDVYNFYMDNPGWKQKAHRVLSSLFYQNETKKLSVKTSKELYGNEILASVSRMELFHGCPFSHYTSHGLRLRERDIFRLEAPHIGDLFHAALKWIAEEVTDKGLSWARLTKEQCEWLAKEAVSYLAPKLQNQILLSSNRHFYIKRKLEQVIGRASHVLSSHAKSSGFEPIGIELAFGPSKELPPLAFTLKNGTNMQLQGRIDRVDKAEDDKGVYLRVIDYKSSSRALDLNEVYHGLALQMLTYLDIIITHSDRLIGMDATPAGVLYFHMHNPIIDSNKILTLDDIEKEILKKFKMKGLLLGDPDIVRLMDNTLETGSSSIVSASINKDGSLSSSSKANSASEEDFGILRQYVRNLYKESGDQIISGRVDIDPYRLGDRTPCQFCSYKPVCQFDQSLDNNSYRIIPQQKSPDVLAKIREEGIKFENNHSD</sequence>
<dbReference type="InterPro" id="IPR011604">
    <property type="entry name" value="PDDEXK-like_dom_sf"/>
</dbReference>
<organism evidence="16 17">
    <name type="scientific">Lederbergia citrea</name>
    <dbReference type="NCBI Taxonomy" id="2833581"/>
    <lineage>
        <taxon>Bacteria</taxon>
        <taxon>Bacillati</taxon>
        <taxon>Bacillota</taxon>
        <taxon>Bacilli</taxon>
        <taxon>Bacillales</taxon>
        <taxon>Bacillaceae</taxon>
        <taxon>Lederbergia</taxon>
    </lineage>
</organism>
<keyword evidence="1 14" id="KW-0004">4Fe-4S</keyword>
<dbReference type="GO" id="GO:0000724">
    <property type="term" value="P:double-strand break repair via homologous recombination"/>
    <property type="evidence" value="ECO:0007669"/>
    <property type="project" value="UniProtKB-UniRule"/>
</dbReference>
<evidence type="ECO:0000256" key="4">
    <source>
        <dbReference type="ARBA" id="ARBA00022741"/>
    </source>
</evidence>
<dbReference type="Pfam" id="PF21445">
    <property type="entry name" value="ADDB_N"/>
    <property type="match status" value="1"/>
</dbReference>
<dbReference type="InterPro" id="IPR014017">
    <property type="entry name" value="DNA_helicase_UvrD-like_C"/>
</dbReference>
<dbReference type="InterPro" id="IPR038726">
    <property type="entry name" value="PDDEXK_AddAB-type"/>
</dbReference>
<evidence type="ECO:0000256" key="1">
    <source>
        <dbReference type="ARBA" id="ARBA00022485"/>
    </source>
</evidence>
<dbReference type="Gene3D" id="3.90.320.10">
    <property type="match status" value="1"/>
</dbReference>
<evidence type="ECO:0000259" key="15">
    <source>
        <dbReference type="PROSITE" id="PS51217"/>
    </source>
</evidence>
<feature type="binding site" evidence="14">
    <location>
        <position position="1124"/>
    </location>
    <ligand>
        <name>[4Fe-4S] cluster</name>
        <dbReference type="ChEBI" id="CHEBI:49883"/>
    </ligand>
</feature>
<dbReference type="NCBIfam" id="TIGR02773">
    <property type="entry name" value="addB_Gpos"/>
    <property type="match status" value="1"/>
</dbReference>
<comment type="miscellaneous">
    <text evidence="14">Despite having conserved helicase domains, this subunit does not have helicase activity.</text>
</comment>
<dbReference type="GO" id="GO:0046872">
    <property type="term" value="F:metal ion binding"/>
    <property type="evidence" value="ECO:0007669"/>
    <property type="project" value="UniProtKB-KW"/>
</dbReference>
<evidence type="ECO:0000256" key="7">
    <source>
        <dbReference type="ARBA" id="ARBA00022806"/>
    </source>
</evidence>
<dbReference type="EMBL" id="JAGYPN010000001">
    <property type="protein sequence ID" value="MBS4221302.1"/>
    <property type="molecule type" value="Genomic_DNA"/>
</dbReference>
<evidence type="ECO:0000256" key="9">
    <source>
        <dbReference type="ARBA" id="ARBA00022840"/>
    </source>
</evidence>
<dbReference type="GO" id="GO:0005524">
    <property type="term" value="F:ATP binding"/>
    <property type="evidence" value="ECO:0007669"/>
    <property type="project" value="UniProtKB-UniRule"/>
</dbReference>
<keyword evidence="10 14" id="KW-0408">Iron</keyword>
<dbReference type="GO" id="GO:0008409">
    <property type="term" value="F:5'-3' exonuclease activity"/>
    <property type="evidence" value="ECO:0007669"/>
    <property type="project" value="UniProtKB-UniRule"/>
</dbReference>
<reference evidence="16 17" key="1">
    <citation type="submission" date="2021-05" db="EMBL/GenBank/DDBJ databases">
        <title>Novel Bacillus species.</title>
        <authorList>
            <person name="Liu G."/>
        </authorList>
    </citation>
    <scope>NUCLEOTIDE SEQUENCE [LARGE SCALE GENOMIC DNA]</scope>
    <source>
        <strain evidence="16 17">FJAT-49682</strain>
    </source>
</reference>
<protein>
    <recommendedName>
        <fullName evidence="14">ATP-dependent helicase/deoxyribonuclease subunit B</fullName>
        <ecNumber evidence="14">3.1.-.-</ecNumber>
    </recommendedName>
    <alternativeName>
        <fullName evidence="14">ATP-dependent helicase/nuclease subunit AddB</fullName>
    </alternativeName>
</protein>
<keyword evidence="2 14" id="KW-0540">Nuclease</keyword>
<comment type="subunit">
    <text evidence="14">Heterodimer of AddA and AddB.</text>
</comment>
<proteinExistence type="inferred from homology"/>
<evidence type="ECO:0000256" key="5">
    <source>
        <dbReference type="ARBA" id="ARBA00022763"/>
    </source>
</evidence>
<name>A0A942UKC5_9BACI</name>
<evidence type="ECO:0000256" key="12">
    <source>
        <dbReference type="ARBA" id="ARBA00023125"/>
    </source>
</evidence>
<dbReference type="FunFam" id="3.90.320.10:FF:000006">
    <property type="entry name" value="ATP-dependent helicase/deoxyribonuclease subunit B"/>
    <property type="match status" value="1"/>
</dbReference>
<dbReference type="RefSeq" id="WP_213096341.1">
    <property type="nucleotide sequence ID" value="NZ_JAGYPH010000001.1"/>
</dbReference>
<evidence type="ECO:0000313" key="16">
    <source>
        <dbReference type="EMBL" id="MBS4221302.1"/>
    </source>
</evidence>
<evidence type="ECO:0000256" key="2">
    <source>
        <dbReference type="ARBA" id="ARBA00022722"/>
    </source>
</evidence>
<evidence type="ECO:0000256" key="6">
    <source>
        <dbReference type="ARBA" id="ARBA00022801"/>
    </source>
</evidence>
<dbReference type="GO" id="GO:0004386">
    <property type="term" value="F:helicase activity"/>
    <property type="evidence" value="ECO:0007669"/>
    <property type="project" value="UniProtKB-KW"/>
</dbReference>
<dbReference type="InterPro" id="IPR027417">
    <property type="entry name" value="P-loop_NTPase"/>
</dbReference>
<dbReference type="Gene3D" id="3.40.50.300">
    <property type="entry name" value="P-loop containing nucleotide triphosphate hydrolases"/>
    <property type="match status" value="3"/>
</dbReference>
<feature type="binding site" evidence="14">
    <location>
        <position position="802"/>
    </location>
    <ligand>
        <name>[4Fe-4S] cluster</name>
        <dbReference type="ChEBI" id="CHEBI:49883"/>
    </ligand>
</feature>
<dbReference type="PROSITE" id="PS51217">
    <property type="entry name" value="UVRD_HELICASE_CTER"/>
    <property type="match status" value="1"/>
</dbReference>
<evidence type="ECO:0000256" key="8">
    <source>
        <dbReference type="ARBA" id="ARBA00022839"/>
    </source>
</evidence>
<keyword evidence="9 14" id="KW-0067">ATP-binding</keyword>
<evidence type="ECO:0000256" key="10">
    <source>
        <dbReference type="ARBA" id="ARBA00023004"/>
    </source>
</evidence>
<keyword evidence="6 14" id="KW-0378">Hydrolase</keyword>
<feature type="binding site" evidence="14">
    <location>
        <position position="1133"/>
    </location>
    <ligand>
        <name>[4Fe-4S] cluster</name>
        <dbReference type="ChEBI" id="CHEBI:49883"/>
    </ligand>
</feature>
<dbReference type="GO" id="GO:0003690">
    <property type="term" value="F:double-stranded DNA binding"/>
    <property type="evidence" value="ECO:0007669"/>
    <property type="project" value="UniProtKB-UniRule"/>
</dbReference>
<dbReference type="PANTHER" id="PTHR30591:SF1">
    <property type="entry name" value="RECBCD ENZYME SUBUNIT RECC"/>
    <property type="match status" value="1"/>
</dbReference>
<keyword evidence="17" id="KW-1185">Reference proteome</keyword>
<feature type="binding site" evidence="14">
    <location>
        <position position="1127"/>
    </location>
    <ligand>
        <name>[4Fe-4S] cluster</name>
        <dbReference type="ChEBI" id="CHEBI:49883"/>
    </ligand>
</feature>
<evidence type="ECO:0000256" key="11">
    <source>
        <dbReference type="ARBA" id="ARBA00023014"/>
    </source>
</evidence>
<evidence type="ECO:0000313" key="17">
    <source>
        <dbReference type="Proteomes" id="UP000676456"/>
    </source>
</evidence>
<comment type="cofactor">
    <cofactor evidence="14">
        <name>[4Fe-4S] cluster</name>
        <dbReference type="ChEBI" id="CHEBI:49883"/>
    </cofactor>
    <text evidence="14">Binds 1 [4Fe-4S] cluster.</text>
</comment>
<dbReference type="SUPFAM" id="SSF52540">
    <property type="entry name" value="P-loop containing nucleoside triphosphate hydrolases"/>
    <property type="match status" value="2"/>
</dbReference>
<comment type="function">
    <text evidence="14">The heterodimer acts as both an ATP-dependent DNA helicase and an ATP-dependent, dual-direction single-stranded exonuclease. Recognizes the chi site generating a DNA molecule suitable for the initiation of homologous recombination. The AddB subunit has 5' -&gt; 3' nuclease activity but not helicase activity.</text>
</comment>
<dbReference type="GO" id="GO:0051539">
    <property type="term" value="F:4 iron, 4 sulfur cluster binding"/>
    <property type="evidence" value="ECO:0007669"/>
    <property type="project" value="UniProtKB-KW"/>
</dbReference>
<keyword evidence="4 14" id="KW-0547">Nucleotide-binding</keyword>